<reference evidence="1 2" key="1">
    <citation type="submission" date="2018-07" db="EMBL/GenBank/DDBJ databases">
        <title>Lottiidibacillus patelloidae gen. nov., sp. nov., isolated from the intestinal tract of a marine limpet and the reclassification of B. taeanensis BH030017T, B. algicola KMM 3737T and B. hwajinpoensis SW-72T as genus Lottiidibacillus.</title>
        <authorList>
            <person name="Liu R."/>
            <person name="Huang Z."/>
        </authorList>
    </citation>
    <scope>NUCLEOTIDE SEQUENCE [LARGE SCALE GENOMIC DNA]</scope>
    <source>
        <strain evidence="1 2">BH030017</strain>
    </source>
</reference>
<dbReference type="Gene3D" id="3.20.20.150">
    <property type="entry name" value="Divalent-metal-dependent TIM barrel enzymes"/>
    <property type="match status" value="1"/>
</dbReference>
<evidence type="ECO:0008006" key="3">
    <source>
        <dbReference type="Google" id="ProtNLM"/>
    </source>
</evidence>
<protein>
    <recommendedName>
        <fullName evidence="3">Sugar phosphate isomerase/epimerase</fullName>
    </recommendedName>
</protein>
<comment type="caution">
    <text evidence="1">The sequence shown here is derived from an EMBL/GenBank/DDBJ whole genome shotgun (WGS) entry which is preliminary data.</text>
</comment>
<dbReference type="Proteomes" id="UP000253314">
    <property type="component" value="Unassembled WGS sequence"/>
</dbReference>
<dbReference type="InterPro" id="IPR036237">
    <property type="entry name" value="Xyl_isomerase-like_sf"/>
</dbReference>
<evidence type="ECO:0000313" key="1">
    <source>
        <dbReference type="EMBL" id="RBW68465.1"/>
    </source>
</evidence>
<dbReference type="OrthoDB" id="2237247at2"/>
<proteinExistence type="predicted"/>
<dbReference type="EMBL" id="QOCW01000020">
    <property type="protein sequence ID" value="RBW68465.1"/>
    <property type="molecule type" value="Genomic_DNA"/>
</dbReference>
<keyword evidence="2" id="KW-1185">Reference proteome</keyword>
<organism evidence="1 2">
    <name type="scientific">Bacillus taeanensis</name>
    <dbReference type="NCBI Taxonomy" id="273032"/>
    <lineage>
        <taxon>Bacteria</taxon>
        <taxon>Bacillati</taxon>
        <taxon>Bacillota</taxon>
        <taxon>Bacilli</taxon>
        <taxon>Bacillales</taxon>
        <taxon>Bacillaceae</taxon>
        <taxon>Bacillus</taxon>
    </lineage>
</organism>
<evidence type="ECO:0000313" key="2">
    <source>
        <dbReference type="Proteomes" id="UP000253314"/>
    </source>
</evidence>
<accession>A0A366XTJ3</accession>
<dbReference type="SUPFAM" id="SSF51658">
    <property type="entry name" value="Xylose isomerase-like"/>
    <property type="match status" value="1"/>
</dbReference>
<dbReference type="AlphaFoldDB" id="A0A366XTJ3"/>
<sequence length="252" mass="28443">MNTVIVPTSVYGAEEVLEKGQDYFVPIIAQAGSMGIEIRRELFPKGELPLKKLRNVIKEKELFSVYSAPVEVWKQNGELNKEVLKGIFSEAVDLGVNIVKFSLGNYRYDCSNMTELKALLADCRLEDYELTFTIENDQTSYGGSIEKLSNFFENAAVFSVPVKMTFDIGNWQYSGEEVSEAVKALAGYVTYVHCKHVESKDGKLMTLPLPVDEKAAWREILLYFPNDIPKAIEFPIPDTERTKEYVALVENA</sequence>
<dbReference type="RefSeq" id="WP_113807213.1">
    <property type="nucleotide sequence ID" value="NZ_QOCW01000020.1"/>
</dbReference>
<gene>
    <name evidence="1" type="ORF">DS031_16770</name>
</gene>
<name>A0A366XTJ3_9BACI</name>